<dbReference type="AlphaFoldDB" id="A0A6P9E402"/>
<organism evidence="1 2">
    <name type="scientific">Juglans regia</name>
    <name type="common">English walnut</name>
    <dbReference type="NCBI Taxonomy" id="51240"/>
    <lineage>
        <taxon>Eukaryota</taxon>
        <taxon>Viridiplantae</taxon>
        <taxon>Streptophyta</taxon>
        <taxon>Embryophyta</taxon>
        <taxon>Tracheophyta</taxon>
        <taxon>Spermatophyta</taxon>
        <taxon>Magnoliopsida</taxon>
        <taxon>eudicotyledons</taxon>
        <taxon>Gunneridae</taxon>
        <taxon>Pentapetalae</taxon>
        <taxon>rosids</taxon>
        <taxon>fabids</taxon>
        <taxon>Fagales</taxon>
        <taxon>Juglandaceae</taxon>
        <taxon>Juglans</taxon>
    </lineage>
</organism>
<sequence length="227" mass="25074">MKDLGPLQYFLGLEMQLTPTGRMRASIRSILVSPTLVGESNFVTLANKASPHTISSSTKQNLKTKGLCQTKLEVGSSIIRSTLNNDIVSQKAFALQDKLWSIYTAGNTVPIPFLRAADISPITLLSDNALGSMQWDNNGNVAVEALQELFTGDGQSRKGRRVQNEMPLPPSVYQRLTSSSTLLILAQALAYHTINYEFHVPLQELQATEEQQTIQNLCDTLRTILRL</sequence>
<protein>
    <submittedName>
        <fullName evidence="2">Uncharacterized protein LOC108989359</fullName>
    </submittedName>
</protein>
<gene>
    <name evidence="2" type="primary">LOC108989359</name>
</gene>
<dbReference type="RefSeq" id="XP_035542121.1">
    <property type="nucleotide sequence ID" value="XM_035686228.1"/>
</dbReference>
<reference evidence="2" key="1">
    <citation type="submission" date="2025-08" db="UniProtKB">
        <authorList>
            <consortium name="RefSeq"/>
        </authorList>
    </citation>
    <scope>IDENTIFICATION</scope>
    <source>
        <tissue evidence="2">Leaves</tissue>
    </source>
</reference>
<dbReference type="InParanoid" id="A0A6P9E402"/>
<dbReference type="KEGG" id="jre:108989359"/>
<dbReference type="OrthoDB" id="248923at2759"/>
<keyword evidence="1" id="KW-1185">Reference proteome</keyword>
<dbReference type="GeneID" id="108989359"/>
<proteinExistence type="predicted"/>
<name>A0A6P9E402_JUGRE</name>
<evidence type="ECO:0000313" key="2">
    <source>
        <dbReference type="RefSeq" id="XP_035542121.1"/>
    </source>
</evidence>
<evidence type="ECO:0000313" key="1">
    <source>
        <dbReference type="Proteomes" id="UP000235220"/>
    </source>
</evidence>
<accession>A0A6P9E402</accession>
<dbReference type="Proteomes" id="UP000235220">
    <property type="component" value="Chromosome 16"/>
</dbReference>